<evidence type="ECO:0000313" key="1">
    <source>
        <dbReference type="EMBL" id="KHJ91252.1"/>
    </source>
</evidence>
<reference evidence="1 2" key="1">
    <citation type="submission" date="2014-03" db="EMBL/GenBank/DDBJ databases">
        <title>Draft genome of the hookworm Oesophagostomum dentatum.</title>
        <authorList>
            <person name="Mitreva M."/>
        </authorList>
    </citation>
    <scope>NUCLEOTIDE SEQUENCE [LARGE SCALE GENOMIC DNA]</scope>
    <source>
        <strain evidence="1 2">OD-Hann</strain>
    </source>
</reference>
<evidence type="ECO:0000313" key="2">
    <source>
        <dbReference type="Proteomes" id="UP000053660"/>
    </source>
</evidence>
<dbReference type="AlphaFoldDB" id="A0A0B1T633"/>
<feature type="non-terminal residue" evidence="1">
    <location>
        <position position="170"/>
    </location>
</feature>
<dbReference type="InterPro" id="IPR036397">
    <property type="entry name" value="RNaseH_sf"/>
</dbReference>
<dbReference type="Gene3D" id="3.30.420.10">
    <property type="entry name" value="Ribonuclease H-like superfamily/Ribonuclease H"/>
    <property type="match status" value="1"/>
</dbReference>
<evidence type="ECO:0008006" key="3">
    <source>
        <dbReference type="Google" id="ProtNLM"/>
    </source>
</evidence>
<dbReference type="OrthoDB" id="9996331at2759"/>
<accession>A0A0B1T633</accession>
<dbReference type="Proteomes" id="UP000053660">
    <property type="component" value="Unassembled WGS sequence"/>
</dbReference>
<name>A0A0B1T633_OESDE</name>
<dbReference type="EMBL" id="KN552223">
    <property type="protein sequence ID" value="KHJ91252.1"/>
    <property type="molecule type" value="Genomic_DNA"/>
</dbReference>
<dbReference type="GO" id="GO:0003676">
    <property type="term" value="F:nucleic acid binding"/>
    <property type="evidence" value="ECO:0007669"/>
    <property type="project" value="InterPro"/>
</dbReference>
<organism evidence="1 2">
    <name type="scientific">Oesophagostomum dentatum</name>
    <name type="common">Nodular worm</name>
    <dbReference type="NCBI Taxonomy" id="61180"/>
    <lineage>
        <taxon>Eukaryota</taxon>
        <taxon>Metazoa</taxon>
        <taxon>Ecdysozoa</taxon>
        <taxon>Nematoda</taxon>
        <taxon>Chromadorea</taxon>
        <taxon>Rhabditida</taxon>
        <taxon>Rhabditina</taxon>
        <taxon>Rhabditomorpha</taxon>
        <taxon>Strongyloidea</taxon>
        <taxon>Strongylidae</taxon>
        <taxon>Oesophagostomum</taxon>
    </lineage>
</organism>
<proteinExistence type="predicted"/>
<keyword evidence="2" id="KW-1185">Reference proteome</keyword>
<sequence length="170" mass="19413">MSKFLNNRKPYARCEPAECPGMLNEKDKRQVIFSDEKETEWSDGPKCYWRDLREEPLRINRRDFGGGGLMYGFGRIPAAPVNASSDIYEWKTGPEIASQQDNIPVHVSQSAKAWFRLYEIEALGLSARSPDLNPMENLLSIIIKKGYGNNRQYKNVSGLKTAILQAWQEV</sequence>
<protein>
    <recommendedName>
        <fullName evidence="3">Tc1-like transposase DDE domain-containing protein</fullName>
    </recommendedName>
</protein>
<gene>
    <name evidence="1" type="ORF">OESDEN_08887</name>
</gene>